<feature type="region of interest" description="Disordered" evidence="1">
    <location>
        <begin position="89"/>
        <end position="109"/>
    </location>
</feature>
<evidence type="ECO:0000313" key="2">
    <source>
        <dbReference type="EMBL" id="MCI8210105.1"/>
    </source>
</evidence>
<reference evidence="2 3" key="1">
    <citation type="submission" date="2015-12" db="EMBL/GenBank/DDBJ databases">
        <title>Phylogenomics in the description of a new species in the Pseudomonas syringae group.</title>
        <authorList>
            <person name="Busquets A."/>
            <person name="Gomila M."/>
            <person name="Beiki F."/>
            <person name="Rahimian H."/>
            <person name="Mulet M."/>
            <person name="Sanchez D."/>
            <person name="Garcia-Valdes E."/>
            <person name="Lalucat J."/>
        </authorList>
    </citation>
    <scope>NUCLEOTIDE SEQUENCE [LARGE SCALE GENOMIC DNA]</scope>
    <source>
        <strain evidence="2 3">S25</strain>
    </source>
</reference>
<proteinExistence type="predicted"/>
<dbReference type="Pfam" id="PF14282">
    <property type="entry name" value="FlxA"/>
    <property type="match status" value="1"/>
</dbReference>
<dbReference type="Proteomes" id="UP001320513">
    <property type="component" value="Unassembled WGS sequence"/>
</dbReference>
<protein>
    <recommendedName>
        <fullName evidence="4">FlxA-like protein</fullName>
    </recommendedName>
</protein>
<sequence length="140" mass="14822">MTTINTSSLGMYSSGFTAAIKTSTDSKASDTKSGEVTSVDVNLRGNVYQTGDDAKAGAAAPSSPAEEQIERIQKQIKDVQKQLLRQQQQLSAAQNSKGSEEEKAQQVMSIQQQISATQAQLATLQAALLTVMKGNVNTTA</sequence>
<comment type="caution">
    <text evidence="2">The sequence shown here is derived from an EMBL/GenBank/DDBJ whole genome shotgun (WGS) entry which is preliminary data.</text>
</comment>
<feature type="compositionally biased region" description="Low complexity" evidence="1">
    <location>
        <begin position="56"/>
        <end position="66"/>
    </location>
</feature>
<gene>
    <name evidence="2" type="ORF">AUC61_11210</name>
</gene>
<dbReference type="InterPro" id="IPR025577">
    <property type="entry name" value="FlxA"/>
</dbReference>
<feature type="region of interest" description="Disordered" evidence="1">
    <location>
        <begin position="50"/>
        <end position="69"/>
    </location>
</feature>
<evidence type="ECO:0000256" key="1">
    <source>
        <dbReference type="SAM" id="MobiDB-lite"/>
    </source>
</evidence>
<organism evidence="2 3">
    <name type="scientific">Pseudomonas maioricensis</name>
    <dbReference type="NCBI Taxonomy" id="1766623"/>
    <lineage>
        <taxon>Bacteria</taxon>
        <taxon>Pseudomonadati</taxon>
        <taxon>Pseudomonadota</taxon>
        <taxon>Gammaproteobacteria</taxon>
        <taxon>Pseudomonadales</taxon>
        <taxon>Pseudomonadaceae</taxon>
        <taxon>Pseudomonas</taxon>
    </lineage>
</organism>
<evidence type="ECO:0000313" key="3">
    <source>
        <dbReference type="Proteomes" id="UP001320513"/>
    </source>
</evidence>
<name>A0ABS9ZHM4_9PSED</name>
<dbReference type="RefSeq" id="WP_243246109.1">
    <property type="nucleotide sequence ID" value="NZ_LOHG01000006.1"/>
</dbReference>
<keyword evidence="3" id="KW-1185">Reference proteome</keyword>
<dbReference type="SUPFAM" id="SSF161270">
    <property type="entry name" value="PspA lactotransferrin-binding region"/>
    <property type="match status" value="1"/>
</dbReference>
<evidence type="ECO:0008006" key="4">
    <source>
        <dbReference type="Google" id="ProtNLM"/>
    </source>
</evidence>
<accession>A0ABS9ZHM4</accession>
<dbReference type="EMBL" id="LOHG01000006">
    <property type="protein sequence ID" value="MCI8210105.1"/>
    <property type="molecule type" value="Genomic_DNA"/>
</dbReference>